<dbReference type="PANTHER" id="PTHR11439">
    <property type="entry name" value="GAG-POL-RELATED RETROTRANSPOSON"/>
    <property type="match status" value="1"/>
</dbReference>
<reference evidence="2" key="1">
    <citation type="submission" date="2021-03" db="EMBL/GenBank/DDBJ databases">
        <title>Draft genome sequence of rust myrtle Austropuccinia psidii MF-1, a brazilian biotype.</title>
        <authorList>
            <person name="Quecine M.C."/>
            <person name="Pachon D.M.R."/>
            <person name="Bonatelli M.L."/>
            <person name="Correr F.H."/>
            <person name="Franceschini L.M."/>
            <person name="Leite T.F."/>
            <person name="Margarido G.R.A."/>
            <person name="Almeida C.A."/>
            <person name="Ferrarezi J.A."/>
            <person name="Labate C.A."/>
        </authorList>
    </citation>
    <scope>NUCLEOTIDE SEQUENCE</scope>
    <source>
        <strain evidence="2">MF-1</strain>
    </source>
</reference>
<feature type="domain" description="Reverse transcriptase Ty1/copia-type" evidence="1">
    <location>
        <begin position="2"/>
        <end position="119"/>
    </location>
</feature>
<dbReference type="Pfam" id="PF07727">
    <property type="entry name" value="RVT_2"/>
    <property type="match status" value="1"/>
</dbReference>
<dbReference type="PANTHER" id="PTHR11439:SF483">
    <property type="entry name" value="PEPTIDE SYNTHASE GLIP-LIKE, PUTATIVE (AFU_ORTHOLOGUE AFUA_3G12920)-RELATED"/>
    <property type="match status" value="1"/>
</dbReference>
<evidence type="ECO:0000313" key="3">
    <source>
        <dbReference type="Proteomes" id="UP000765509"/>
    </source>
</evidence>
<dbReference type="OrthoDB" id="3344688at2759"/>
<sequence>MKSLYGLKQSPRDWYLRIKQFFVEEEFHLSASYACFFILNDINPCCFSIHVEDLIIIGNNLDAFGAHIACVFNIGYVFGMKATSNQIKHFIFLSKELYLSSLLDSFCMGSFKPVSIPQVPSSKLLPLVITGSEPANIHYRRAEGLFNDLFSCTRPDIAYCSSCLSQFLSLPSYDHELAFLHIFRYLKGTSTWGQWIGRRGYHSSIISYCNAEWGSNNHNRSFSLWSDRM</sequence>
<keyword evidence="3" id="KW-1185">Reference proteome</keyword>
<dbReference type="Proteomes" id="UP000765509">
    <property type="component" value="Unassembled WGS sequence"/>
</dbReference>
<evidence type="ECO:0000313" key="2">
    <source>
        <dbReference type="EMBL" id="MBW0551692.1"/>
    </source>
</evidence>
<comment type="caution">
    <text evidence="2">The sequence shown here is derived from an EMBL/GenBank/DDBJ whole genome shotgun (WGS) entry which is preliminary data.</text>
</comment>
<protein>
    <recommendedName>
        <fullName evidence="1">Reverse transcriptase Ty1/copia-type domain-containing protein</fullName>
    </recommendedName>
</protein>
<accession>A0A9Q3P8M4</accession>
<dbReference type="AlphaFoldDB" id="A0A9Q3P8M4"/>
<proteinExistence type="predicted"/>
<evidence type="ECO:0000259" key="1">
    <source>
        <dbReference type="Pfam" id="PF07727"/>
    </source>
</evidence>
<organism evidence="2 3">
    <name type="scientific">Austropuccinia psidii MF-1</name>
    <dbReference type="NCBI Taxonomy" id="1389203"/>
    <lineage>
        <taxon>Eukaryota</taxon>
        <taxon>Fungi</taxon>
        <taxon>Dikarya</taxon>
        <taxon>Basidiomycota</taxon>
        <taxon>Pucciniomycotina</taxon>
        <taxon>Pucciniomycetes</taxon>
        <taxon>Pucciniales</taxon>
        <taxon>Sphaerophragmiaceae</taxon>
        <taxon>Austropuccinia</taxon>
    </lineage>
</organism>
<gene>
    <name evidence="2" type="ORF">O181_091407</name>
</gene>
<name>A0A9Q3P8M4_9BASI</name>
<dbReference type="EMBL" id="AVOT02057622">
    <property type="protein sequence ID" value="MBW0551692.1"/>
    <property type="molecule type" value="Genomic_DNA"/>
</dbReference>
<dbReference type="InterPro" id="IPR013103">
    <property type="entry name" value="RVT_2"/>
</dbReference>